<dbReference type="InterPro" id="IPR000560">
    <property type="entry name" value="His_Pase_clade-2"/>
</dbReference>
<dbReference type="AlphaFoldDB" id="C3Y702"/>
<keyword evidence="2" id="KW-0812">Transmembrane</keyword>
<evidence type="ECO:0000313" key="3">
    <source>
        <dbReference type="EMBL" id="EEN64112.1"/>
    </source>
</evidence>
<proteinExistence type="inferred from homology"/>
<feature type="transmembrane region" description="Helical" evidence="2">
    <location>
        <begin position="6"/>
        <end position="24"/>
    </location>
</feature>
<protein>
    <recommendedName>
        <fullName evidence="4">Acid phosphatase</fullName>
    </recommendedName>
</protein>
<name>C3Y702_BRAFL</name>
<sequence length="261" mass="29678">MADSRATSRVVYILLVNLLLCLHIRGKRTLKFVSLKTHNRTLPVWATPEVYDKLTEFRNFDLRADFSDRARNKLHGGPLLGAIVNNMTQAIEGTLPDRRLKLVMYSAHDATVASLLSALGTFNYIHPSYCACVMVELHQEDSGEFVTEVWYRNDSGHDPYLLTVPGCPNPCSYQQFLNVTKDSIVTGREKECELRIVDMLTRRTSIIVVGVVLVIILFVVVVIWIYVRRSRRSHQHSQNLISEENISLTSTNDDENEAETL</sequence>
<dbReference type="InterPro" id="IPR029033">
    <property type="entry name" value="His_PPase_superfam"/>
</dbReference>
<reference evidence="3" key="1">
    <citation type="journal article" date="2008" name="Nature">
        <title>The amphioxus genome and the evolution of the chordate karyotype.</title>
        <authorList>
            <consortium name="US DOE Joint Genome Institute (JGI-PGF)"/>
            <person name="Putnam N.H."/>
            <person name="Butts T."/>
            <person name="Ferrier D.E.K."/>
            <person name="Furlong R.F."/>
            <person name="Hellsten U."/>
            <person name="Kawashima T."/>
            <person name="Robinson-Rechavi M."/>
            <person name="Shoguchi E."/>
            <person name="Terry A."/>
            <person name="Yu J.-K."/>
            <person name="Benito-Gutierrez E.L."/>
            <person name="Dubchak I."/>
            <person name="Garcia-Fernandez J."/>
            <person name="Gibson-Brown J.J."/>
            <person name="Grigoriev I.V."/>
            <person name="Horton A.C."/>
            <person name="de Jong P.J."/>
            <person name="Jurka J."/>
            <person name="Kapitonov V.V."/>
            <person name="Kohara Y."/>
            <person name="Kuroki Y."/>
            <person name="Lindquist E."/>
            <person name="Lucas S."/>
            <person name="Osoegawa K."/>
            <person name="Pennacchio L.A."/>
            <person name="Salamov A.A."/>
            <person name="Satou Y."/>
            <person name="Sauka-Spengler T."/>
            <person name="Schmutz J."/>
            <person name="Shin-I T."/>
            <person name="Toyoda A."/>
            <person name="Bronner-Fraser M."/>
            <person name="Fujiyama A."/>
            <person name="Holland L.Z."/>
            <person name="Holland P.W.H."/>
            <person name="Satoh N."/>
            <person name="Rokhsar D.S."/>
        </authorList>
    </citation>
    <scope>NUCLEOTIDE SEQUENCE [LARGE SCALE GENOMIC DNA]</scope>
    <source>
        <strain evidence="3">S238N-H82</strain>
        <tissue evidence="3">Testes</tissue>
    </source>
</reference>
<comment type="similarity">
    <text evidence="1">Belongs to the histidine acid phosphatase family.</text>
</comment>
<dbReference type="PANTHER" id="PTHR11567">
    <property type="entry name" value="ACID PHOSPHATASE-RELATED"/>
    <property type="match status" value="1"/>
</dbReference>
<organism>
    <name type="scientific">Branchiostoma floridae</name>
    <name type="common">Florida lancelet</name>
    <name type="synonym">Amphioxus</name>
    <dbReference type="NCBI Taxonomy" id="7739"/>
    <lineage>
        <taxon>Eukaryota</taxon>
        <taxon>Metazoa</taxon>
        <taxon>Chordata</taxon>
        <taxon>Cephalochordata</taxon>
        <taxon>Leptocardii</taxon>
        <taxon>Amphioxiformes</taxon>
        <taxon>Branchiostomatidae</taxon>
        <taxon>Branchiostoma</taxon>
    </lineage>
</organism>
<dbReference type="InParanoid" id="C3Y702"/>
<dbReference type="SUPFAM" id="SSF53254">
    <property type="entry name" value="Phosphoglycerate mutase-like"/>
    <property type="match status" value="1"/>
</dbReference>
<gene>
    <name evidence="3" type="ORF">BRAFLDRAFT_91420</name>
</gene>
<evidence type="ECO:0008006" key="4">
    <source>
        <dbReference type="Google" id="ProtNLM"/>
    </source>
</evidence>
<dbReference type="InterPro" id="IPR033379">
    <property type="entry name" value="Acid_Pase_AS"/>
</dbReference>
<accession>C3Y702</accession>
<dbReference type="InterPro" id="IPR050645">
    <property type="entry name" value="Histidine_acid_phosphatase"/>
</dbReference>
<dbReference type="EMBL" id="GG666488">
    <property type="protein sequence ID" value="EEN64112.1"/>
    <property type="molecule type" value="Genomic_DNA"/>
</dbReference>
<dbReference type="Gene3D" id="3.40.50.1240">
    <property type="entry name" value="Phosphoglycerate mutase-like"/>
    <property type="match status" value="1"/>
</dbReference>
<dbReference type="STRING" id="7739.C3Y702"/>
<keyword evidence="2" id="KW-1133">Transmembrane helix</keyword>
<dbReference type="PANTHER" id="PTHR11567:SF210">
    <property type="entry name" value="ACID PHOSPHATASE 5-RELATED"/>
    <property type="match status" value="1"/>
</dbReference>
<evidence type="ECO:0000256" key="2">
    <source>
        <dbReference type="SAM" id="Phobius"/>
    </source>
</evidence>
<dbReference type="Pfam" id="PF00328">
    <property type="entry name" value="His_Phos_2"/>
    <property type="match status" value="1"/>
</dbReference>
<dbReference type="eggNOG" id="KOG3720">
    <property type="taxonomic scope" value="Eukaryota"/>
</dbReference>
<evidence type="ECO:0000256" key="1">
    <source>
        <dbReference type="ARBA" id="ARBA00005375"/>
    </source>
</evidence>
<keyword evidence="2" id="KW-0472">Membrane</keyword>
<feature type="transmembrane region" description="Helical" evidence="2">
    <location>
        <begin position="205"/>
        <end position="227"/>
    </location>
</feature>
<dbReference type="PROSITE" id="PS00778">
    <property type="entry name" value="HIS_ACID_PHOSPHAT_2"/>
    <property type="match status" value="1"/>
</dbReference>